<comment type="caution">
    <text evidence="4">The sequence shown here is derived from an EMBL/GenBank/DDBJ whole genome shotgun (WGS) entry which is preliminary data.</text>
</comment>
<name>A0AA92TQ95_9BACT</name>
<dbReference type="SUPFAM" id="SSF69318">
    <property type="entry name" value="Integrin alpha N-terminal domain"/>
    <property type="match status" value="1"/>
</dbReference>
<feature type="signal peptide" evidence="1">
    <location>
        <begin position="1"/>
        <end position="20"/>
    </location>
</feature>
<dbReference type="InterPro" id="IPR041624">
    <property type="entry name" value="RGI_lyase"/>
</dbReference>
<feature type="domain" description="Rhamnogalacturonan I lyase beta-sheet" evidence="2">
    <location>
        <begin position="24"/>
        <end position="94"/>
    </location>
</feature>
<keyword evidence="4" id="KW-0456">Lyase</keyword>
<dbReference type="Pfam" id="PF21348">
    <property type="entry name" value="RGL11_C"/>
    <property type="match status" value="1"/>
</dbReference>
<dbReference type="PANTHER" id="PTHR43118">
    <property type="entry name" value="RHAMNOGALACTURONAN LYASE (EUROFUNG)"/>
    <property type="match status" value="1"/>
</dbReference>
<evidence type="ECO:0000256" key="1">
    <source>
        <dbReference type="SAM" id="SignalP"/>
    </source>
</evidence>
<sequence>MKLHFLLAALLAANSFSASAQQVKEKLNRAPVAVKTSQGILVSWRSLTSDAKNLAFDVYRNGKKVASAVSDVTSYLDANGKPGDTYRIVSSAGETSEAIAWNNMFTTFDVKRPASIKSGNTTGRYRPDDMAVGDLDGDGNYELILKWLPDNQRDSGKDGYASPVIISAYRMDGTPLWEKNINLGLNVRSGNHTTQMVVYDFDGDGKAELICKTANGSTDGKGRFVTEAGDAKIQAVDNTKTYLNSKGRVTGGEEFLTIFNGETGEAMHTIWYSPSRSGEDFPSSATANSSFFGDSNCNRSERFNACAAYLDGMDKLPSAVFQRGYYKNCFLWAVDWNGKELSTRWLHKGLSNKWEVVDAKGQVLSSGTGNSSFGQGVHGISVGDVNNDGYDDICIGAATIGYDGKLLCATGKGHGDAIHLTDLCPDRPGLEVMMPHEEKAGGYGWDVHDATTGEFLCVATGDRDNGRGLAADFVPANRGFEFWSSTDADVRDCATGNTVIAGKKPDTNFRIYWTGDPYDQTFDGRYSTTTGGYSPRIQNYNTARKSIVTFQNFYEYGNPSACNTTKATPCLQADLLGDWREELIMFQHEDDYTSPTCKIMIFSTPEPTKYKVPCLMQDHVYRMGVVWQNSSYNQPPHLGYYLPDYLGVDGKTYVTQTVSHAPEKVAVEKPTNGMEEMKAPAEDKAIIKGTCYTAGEKGEITASSSNGYIKMRTNNNGETIIFSVNAGYRITGINVEGYSNNTSTTADRSIYLTGVYVDGSESSILANQVTLPGGTAGQSPVTIYLKNFAATQSIKLAFDNSNITSGDVDAKGKNKQIFARVTFTYEQITNGIKEVYTAVVKEDGKIYNMLGQQVEQMQAGQMYICNGKKFIAR</sequence>
<feature type="chain" id="PRO_5041655932" evidence="1">
    <location>
        <begin position="21"/>
        <end position="873"/>
    </location>
</feature>
<proteinExistence type="predicted"/>
<dbReference type="InterPro" id="IPR028994">
    <property type="entry name" value="Integrin_alpha_N"/>
</dbReference>
<dbReference type="InterPro" id="IPR034641">
    <property type="entry name" value="RGL11"/>
</dbReference>
<gene>
    <name evidence="4" type="ORF">DWW35_12575</name>
</gene>
<reference evidence="4 5" key="1">
    <citation type="submission" date="2018-08" db="EMBL/GenBank/DDBJ databases">
        <title>A genome reference for cultivated species of the human gut microbiota.</title>
        <authorList>
            <person name="Zou Y."/>
            <person name="Xue W."/>
            <person name="Luo G."/>
        </authorList>
    </citation>
    <scope>NUCLEOTIDE SEQUENCE [LARGE SCALE GENOMIC DNA]</scope>
    <source>
        <strain evidence="4 5">AF15-25</strain>
    </source>
</reference>
<accession>A0AA92TQ95</accession>
<dbReference type="InterPro" id="IPR049366">
    <property type="entry name" value="RGL11_C"/>
</dbReference>
<dbReference type="RefSeq" id="WP_118081403.1">
    <property type="nucleotide sequence ID" value="NZ_QRYP01000042.1"/>
</dbReference>
<dbReference type="EMBL" id="QRYP01000042">
    <property type="protein sequence ID" value="RGU92994.1"/>
    <property type="molecule type" value="Genomic_DNA"/>
</dbReference>
<dbReference type="Pfam" id="PF18370">
    <property type="entry name" value="RGI_lyase"/>
    <property type="match status" value="1"/>
</dbReference>
<evidence type="ECO:0000259" key="2">
    <source>
        <dbReference type="Pfam" id="PF18370"/>
    </source>
</evidence>
<protein>
    <submittedName>
        <fullName evidence="4">Rhamnogalacturonan lyase</fullName>
    </submittedName>
</protein>
<dbReference type="PANTHER" id="PTHR43118:SF1">
    <property type="entry name" value="RHAMNOGALACTURONAN LYASE (EUROFUNG)"/>
    <property type="match status" value="1"/>
</dbReference>
<evidence type="ECO:0000259" key="3">
    <source>
        <dbReference type="Pfam" id="PF21348"/>
    </source>
</evidence>
<dbReference type="GO" id="GO:0016829">
    <property type="term" value="F:lyase activity"/>
    <property type="evidence" value="ECO:0007669"/>
    <property type="project" value="UniProtKB-KW"/>
</dbReference>
<keyword evidence="1" id="KW-0732">Signal</keyword>
<dbReference type="Gene3D" id="2.60.40.10">
    <property type="entry name" value="Immunoglobulins"/>
    <property type="match status" value="1"/>
</dbReference>
<dbReference type="AlphaFoldDB" id="A0AA92TQ95"/>
<dbReference type="InterPro" id="IPR013783">
    <property type="entry name" value="Ig-like_fold"/>
</dbReference>
<evidence type="ECO:0000313" key="4">
    <source>
        <dbReference type="EMBL" id="RGU92994.1"/>
    </source>
</evidence>
<dbReference type="Proteomes" id="UP000285236">
    <property type="component" value="Unassembled WGS sequence"/>
</dbReference>
<organism evidence="4 5">
    <name type="scientific">Segatella copri</name>
    <dbReference type="NCBI Taxonomy" id="165179"/>
    <lineage>
        <taxon>Bacteria</taxon>
        <taxon>Pseudomonadati</taxon>
        <taxon>Bacteroidota</taxon>
        <taxon>Bacteroidia</taxon>
        <taxon>Bacteroidales</taxon>
        <taxon>Prevotellaceae</taxon>
        <taxon>Segatella</taxon>
    </lineage>
</organism>
<evidence type="ECO:0000313" key="5">
    <source>
        <dbReference type="Proteomes" id="UP000285236"/>
    </source>
</evidence>
<feature type="domain" description="Rhamnogalacturonan lyase family 11 C-terminal" evidence="3">
    <location>
        <begin position="110"/>
        <end position="644"/>
    </location>
</feature>